<proteinExistence type="predicted"/>
<evidence type="ECO:0000313" key="2">
    <source>
        <dbReference type="Proteomes" id="UP000680679"/>
    </source>
</evidence>
<gene>
    <name evidence="1" type="ORF">Atep_13740</name>
</gene>
<dbReference type="PIRSF" id="PIRSF008546">
    <property type="entry name" value="UCP008546"/>
    <property type="match status" value="1"/>
</dbReference>
<protein>
    <recommendedName>
        <fullName evidence="3">Calpastatin</fullName>
    </recommendedName>
</protein>
<dbReference type="Pfam" id="PF08837">
    <property type="entry name" value="DUF1810"/>
    <property type="match status" value="1"/>
</dbReference>
<reference evidence="1 2" key="1">
    <citation type="submission" date="2021-04" db="EMBL/GenBank/DDBJ databases">
        <title>Complete genome sequencing of Allochromatium tepidum strain NZ.</title>
        <authorList>
            <person name="Tsukatani Y."/>
            <person name="Mori H."/>
        </authorList>
    </citation>
    <scope>NUCLEOTIDE SEQUENCE [LARGE SCALE GENOMIC DNA]</scope>
    <source>
        <strain evidence="1 2">NZ</strain>
    </source>
</reference>
<dbReference type="EMBL" id="AP024563">
    <property type="protein sequence ID" value="BCU06697.1"/>
    <property type="molecule type" value="Genomic_DNA"/>
</dbReference>
<dbReference type="InterPro" id="IPR014937">
    <property type="entry name" value="DUF1810"/>
</dbReference>
<evidence type="ECO:0000313" key="1">
    <source>
        <dbReference type="EMBL" id="BCU06697.1"/>
    </source>
</evidence>
<dbReference type="Gene3D" id="1.25.40.380">
    <property type="entry name" value="Protein of unknown function DUF1810"/>
    <property type="match status" value="1"/>
</dbReference>
<organism evidence="1 2">
    <name type="scientific">Allochromatium tepidum</name>
    <dbReference type="NCBI Taxonomy" id="553982"/>
    <lineage>
        <taxon>Bacteria</taxon>
        <taxon>Pseudomonadati</taxon>
        <taxon>Pseudomonadota</taxon>
        <taxon>Gammaproteobacteria</taxon>
        <taxon>Chromatiales</taxon>
        <taxon>Chromatiaceae</taxon>
        <taxon>Allochromatium</taxon>
    </lineage>
</organism>
<sequence length="151" mass="16860">MTTSTDPYDLNRFIEAQRDIYAQALAELRAGRKRSHWMWFVFPQIAGLGSSAPACRYALRDLDEARAYLDHPLLGVRLRECAEVLLAIKGRSAREILGSPDDLKLGSSATLFAQISPPGSVFHQLLERYCGGRPDRLTLECLSAESGHDKR</sequence>
<dbReference type="RefSeq" id="WP_213381113.1">
    <property type="nucleotide sequence ID" value="NZ_AP024563.1"/>
</dbReference>
<name>A0ABN6G9U6_9GAMM</name>
<keyword evidence="2" id="KW-1185">Reference proteome</keyword>
<accession>A0ABN6G9U6</accession>
<dbReference type="SUPFAM" id="SSF140736">
    <property type="entry name" value="Rv1873-like"/>
    <property type="match status" value="1"/>
</dbReference>
<dbReference type="Proteomes" id="UP000680679">
    <property type="component" value="Chromosome"/>
</dbReference>
<dbReference type="InterPro" id="IPR036287">
    <property type="entry name" value="Rv1873-like_sf"/>
</dbReference>
<evidence type="ECO:0008006" key="3">
    <source>
        <dbReference type="Google" id="ProtNLM"/>
    </source>
</evidence>